<sequence>MSENPHGSHPSQEPTPEGYPTPTHQSGEQQAGYPQAPYGAPQVAPQSKARNVVGIIAMVCAILGTILACIPGILALGWILLPVGFIMGIVAVCLKGKVKWQGITAIIVSVVGTLIGFLVFFLVFANAVNDAIQDSDTSPSPLYSSSSDASPTVAPVEPAPETSTADVQAGAEQTTAPAEPVQTAEETAAEAQSSDSSTDDGVPQEYRSALTKAETYVDMMHMSQQGVYEQLTSEYGEKFSAEAAQYAIENLDVDWNEVALKKAEDYQKEMAMSPDSIYDQLTSDFGEKFTPEQARYAVDHLSK</sequence>
<evidence type="ECO:0000259" key="3">
    <source>
        <dbReference type="Pfam" id="PF07553"/>
    </source>
</evidence>
<feature type="region of interest" description="Disordered" evidence="1">
    <location>
        <begin position="136"/>
        <end position="204"/>
    </location>
</feature>
<dbReference type="RefSeq" id="WP_075515304.1">
    <property type="nucleotide sequence ID" value="NZ_MODZ01000011.1"/>
</dbReference>
<organism evidence="4 5">
    <name type="scientific">Rothia kristinae</name>
    <dbReference type="NCBI Taxonomy" id="37923"/>
    <lineage>
        <taxon>Bacteria</taxon>
        <taxon>Bacillati</taxon>
        <taxon>Actinomycetota</taxon>
        <taxon>Actinomycetes</taxon>
        <taxon>Micrococcales</taxon>
        <taxon>Micrococcaceae</taxon>
        <taxon>Rothia</taxon>
    </lineage>
</organism>
<protein>
    <recommendedName>
        <fullName evidence="3">Putative host cell surface-exposed lipoprotein Ltp-like HTH region domain-containing protein</fullName>
    </recommendedName>
</protein>
<dbReference type="Pfam" id="PF07553">
    <property type="entry name" value="Lipoprotein_Ltp"/>
    <property type="match status" value="2"/>
</dbReference>
<name>A0A1S2MZT3_9MICC</name>
<feature type="transmembrane region" description="Helical" evidence="2">
    <location>
        <begin position="103"/>
        <end position="125"/>
    </location>
</feature>
<feature type="domain" description="Putative host cell surface-exposed lipoprotein Ltp-like HTH region" evidence="3">
    <location>
        <begin position="205"/>
        <end position="251"/>
    </location>
</feature>
<evidence type="ECO:0000313" key="5">
    <source>
        <dbReference type="Proteomes" id="UP000179540"/>
    </source>
</evidence>
<feature type="compositionally biased region" description="Low complexity" evidence="1">
    <location>
        <begin position="136"/>
        <end position="151"/>
    </location>
</feature>
<dbReference type="Gene3D" id="1.10.10.10">
    <property type="entry name" value="Winged helix-like DNA-binding domain superfamily/Winged helix DNA-binding domain"/>
    <property type="match status" value="2"/>
</dbReference>
<keyword evidence="2" id="KW-0472">Membrane</keyword>
<evidence type="ECO:0000256" key="2">
    <source>
        <dbReference type="SAM" id="Phobius"/>
    </source>
</evidence>
<keyword evidence="2" id="KW-1133">Transmembrane helix</keyword>
<feature type="transmembrane region" description="Helical" evidence="2">
    <location>
        <begin position="52"/>
        <end position="73"/>
    </location>
</feature>
<dbReference type="InterPro" id="IPR011434">
    <property type="entry name" value="Ltp-like_HTH"/>
</dbReference>
<feature type="region of interest" description="Disordered" evidence="1">
    <location>
        <begin position="1"/>
        <end position="40"/>
    </location>
</feature>
<feature type="compositionally biased region" description="Low complexity" evidence="1">
    <location>
        <begin position="173"/>
        <end position="200"/>
    </location>
</feature>
<feature type="compositionally biased region" description="Polar residues" evidence="1">
    <location>
        <begin position="1"/>
        <end position="14"/>
    </location>
</feature>
<feature type="transmembrane region" description="Helical" evidence="2">
    <location>
        <begin position="79"/>
        <end position="96"/>
    </location>
</feature>
<dbReference type="InterPro" id="IPR036388">
    <property type="entry name" value="WH-like_DNA-bd_sf"/>
</dbReference>
<proteinExistence type="predicted"/>
<reference evidence="4 5" key="1">
    <citation type="submission" date="2016-10" db="EMBL/GenBank/DDBJ databases">
        <title>Draft genome sequence of strain LCT isolated from the Shenzhou X spacecraft of China.</title>
        <authorList>
            <person name="Huang B."/>
        </authorList>
    </citation>
    <scope>NUCLEOTIDE SEQUENCE [LARGE SCALE GENOMIC DNA]</scope>
    <source>
        <strain evidence="4 5">LCT-H5</strain>
    </source>
</reference>
<gene>
    <name evidence="4" type="ORF">BK826_08845</name>
</gene>
<dbReference type="Proteomes" id="UP000179540">
    <property type="component" value="Unassembled WGS sequence"/>
</dbReference>
<evidence type="ECO:0000313" key="4">
    <source>
        <dbReference type="EMBL" id="OIJ35165.1"/>
    </source>
</evidence>
<feature type="domain" description="Putative host cell surface-exposed lipoprotein Ltp-like HTH region" evidence="3">
    <location>
        <begin position="254"/>
        <end position="301"/>
    </location>
</feature>
<dbReference type="AlphaFoldDB" id="A0A1S2MZT3"/>
<accession>A0A1S2MZT3</accession>
<comment type="caution">
    <text evidence="4">The sequence shown here is derived from an EMBL/GenBank/DDBJ whole genome shotgun (WGS) entry which is preliminary data.</text>
</comment>
<dbReference type="EMBL" id="MODZ01000011">
    <property type="protein sequence ID" value="OIJ35165.1"/>
    <property type="molecule type" value="Genomic_DNA"/>
</dbReference>
<evidence type="ECO:0000256" key="1">
    <source>
        <dbReference type="SAM" id="MobiDB-lite"/>
    </source>
</evidence>
<keyword evidence="2" id="KW-0812">Transmembrane</keyword>